<evidence type="ECO:0000256" key="1">
    <source>
        <dbReference type="SAM" id="MobiDB-lite"/>
    </source>
</evidence>
<gene>
    <name evidence="2" type="ORF">CXQ85_005215</name>
</gene>
<accession>A0A2V1B0I9</accession>
<feature type="region of interest" description="Disordered" evidence="1">
    <location>
        <begin position="606"/>
        <end position="678"/>
    </location>
</feature>
<dbReference type="VEuPathDB" id="FungiDB:CXQ85_005215"/>
<protein>
    <submittedName>
        <fullName evidence="2">Uncharacterized protein</fullName>
    </submittedName>
</protein>
<evidence type="ECO:0000313" key="2">
    <source>
        <dbReference type="EMBL" id="PVH22641.1"/>
    </source>
</evidence>
<name>A0A2V1B0I9_9ASCO</name>
<comment type="caution">
    <text evidence="2">The sequence shown here is derived from an EMBL/GenBank/DDBJ whole genome shotgun (WGS) entry which is preliminary data.</text>
</comment>
<sequence length="1023" mass="111919">MAQLFTIQLPINQMGSFSNNSIDTSKTTLDIQLDNEELQKFFLHYSQSTSSPQARTLFQSKIDAQLAELVTKPVSSTEIIPATTTGTVVSDESNVSGSSSGNGASETLVGDILVPKKPVSDLFALKKANHVPFFGPDQFKSFVVPQEVLEFPGSNFWFDIFSKKQVERPLTFKPTRTAPKITLLVEQFSREYVRTQKAIRAPDVSSKLAMSTVQTKTDASEKVQMVNLQPGSYYHFKRLLKFQKYYDQYKDYLPSVERAEKAYGLSGEPVTAPKPKTVALEEAPIVKVSPVETKKPSPKTSPVDVAKPSVTKPVSAKAPKSFATSIPVVPKGPVPSKVPKVSAWGKKVDYKQWRLSSDDDEEEETQSETPKPETTVVSEAPKTPSASSTEEVKPVEPVTSKQPSSEEQKPNITGGKFQPGQYTHFRNLLKFQKYYDCYKGYIPLVEQAEKDFGLTDVAPIVNPSSNKPVSVAEPLQVSEIKEELTELVEESVVVDSPANNLQVSSFSYYHHFTKLHKLCEYHHTYHKCIPQVSQAVKACYSPIVEISPVEIKNASTRLVCPASEGTKKACASGPSKALRPSVELKSLPPLDVSSLASLLHASGPASAVSKAPEPSLVASKSLDKPTSSLKAPKPSATPKSSPKKPSPPKQPSPSKVPKSFSTSIPVVPKGPVPSAVPKLSAWGKKTDFKQWRSSDDEEDDKTVPETVVVSKTTEVPEPPKTSLASVPPKEEVKPVDSPSKTSSGRRLQPGQYTHFRNLLKFQKYFDCYKSYAPLVEQAEKDYGLSDVAPIVDPSLSKPAQPDTELLLLPDLKEEVEVVEKPQVVDLPTNNLQVSCFSHYHHLKKLFKLLDYCGTYHQYVPQVTSAVNACHTPLIDILPVTLQGASISFNIPKNVIFPIHKELVLLEWAKIDVPVASSDESSSNSSPVLSDDNLIPVVSSSPDAESPKASKDEAHCIETSVASPVSKRPKSPSASKLSYPSHMSSKEKLRRERRLRAAGNKKVPGSPLLGDLSPLSMKTGSVKT</sequence>
<feature type="compositionally biased region" description="Basic and acidic residues" evidence="1">
    <location>
        <begin position="944"/>
        <end position="955"/>
    </location>
</feature>
<dbReference type="GeneID" id="37010545"/>
<feature type="region of interest" description="Disordered" evidence="1">
    <location>
        <begin position="289"/>
        <end position="320"/>
    </location>
</feature>
<feature type="compositionally biased region" description="Low complexity" evidence="1">
    <location>
        <begin position="652"/>
        <end position="663"/>
    </location>
</feature>
<evidence type="ECO:0000313" key="3">
    <source>
        <dbReference type="Proteomes" id="UP000244309"/>
    </source>
</evidence>
<dbReference type="AlphaFoldDB" id="A0A2V1B0I9"/>
<feature type="region of interest" description="Disordered" evidence="1">
    <location>
        <begin position="690"/>
        <end position="749"/>
    </location>
</feature>
<dbReference type="EMBL" id="PKFO01000008">
    <property type="protein sequence ID" value="PVH22641.1"/>
    <property type="molecule type" value="Genomic_DNA"/>
</dbReference>
<dbReference type="Proteomes" id="UP000244309">
    <property type="component" value="Unassembled WGS sequence"/>
</dbReference>
<organism evidence="2 3">
    <name type="scientific">Candidozyma haemuli</name>
    <dbReference type="NCBI Taxonomy" id="45357"/>
    <lineage>
        <taxon>Eukaryota</taxon>
        <taxon>Fungi</taxon>
        <taxon>Dikarya</taxon>
        <taxon>Ascomycota</taxon>
        <taxon>Saccharomycotina</taxon>
        <taxon>Pichiomycetes</taxon>
        <taxon>Metschnikowiaceae</taxon>
        <taxon>Candidozyma</taxon>
    </lineage>
</organism>
<feature type="compositionally biased region" description="Low complexity" evidence="1">
    <location>
        <begin position="916"/>
        <end position="933"/>
    </location>
</feature>
<keyword evidence="3" id="KW-1185">Reference proteome</keyword>
<dbReference type="RefSeq" id="XP_025343581.1">
    <property type="nucleotide sequence ID" value="XM_025488814.1"/>
</dbReference>
<dbReference type="OrthoDB" id="10325162at2759"/>
<proteinExistence type="predicted"/>
<feature type="region of interest" description="Disordered" evidence="1">
    <location>
        <begin position="916"/>
        <end position="1023"/>
    </location>
</feature>
<feature type="region of interest" description="Disordered" evidence="1">
    <location>
        <begin position="354"/>
        <end position="418"/>
    </location>
</feature>
<feature type="compositionally biased region" description="Low complexity" evidence="1">
    <location>
        <begin position="627"/>
        <end position="640"/>
    </location>
</feature>
<reference evidence="2 3" key="1">
    <citation type="submission" date="2017-12" db="EMBL/GenBank/DDBJ databases">
        <title>Genome Sequence of a Multidrug-Resistant Candida haemulonii Isolate from a Patient with Chronic Leg Ulcers in Israel.</title>
        <authorList>
            <person name="Chow N.A."/>
            <person name="Gade L."/>
            <person name="Batra D."/>
            <person name="Rowe L.A."/>
            <person name="Ben-Ami R."/>
            <person name="Loparev V.N."/>
            <person name="Litvintseva A.P."/>
        </authorList>
    </citation>
    <scope>NUCLEOTIDE SEQUENCE [LARGE SCALE GENOMIC DNA]</scope>
    <source>
        <strain evidence="2 3">B11899</strain>
    </source>
</reference>
<feature type="compositionally biased region" description="Low complexity" evidence="1">
    <location>
        <begin position="1003"/>
        <end position="1015"/>
    </location>
</feature>
<feature type="compositionally biased region" description="Polar residues" evidence="1">
    <location>
        <begin position="971"/>
        <end position="982"/>
    </location>
</feature>